<sequence>MGNSALHCEQINFPSKISSSFSEATCNSKFDLHNGHLMISKNVFFT</sequence>
<proteinExistence type="predicted"/>
<name>A0A382ACJ3_9ZZZZ</name>
<evidence type="ECO:0000313" key="1">
    <source>
        <dbReference type="EMBL" id="SVA99278.1"/>
    </source>
</evidence>
<gene>
    <name evidence="1" type="ORF">METZ01_LOCUS152132</name>
</gene>
<accession>A0A382ACJ3</accession>
<dbReference type="AlphaFoldDB" id="A0A382ACJ3"/>
<feature type="non-terminal residue" evidence="1">
    <location>
        <position position="46"/>
    </location>
</feature>
<reference evidence="1" key="1">
    <citation type="submission" date="2018-05" db="EMBL/GenBank/DDBJ databases">
        <authorList>
            <person name="Lanie J.A."/>
            <person name="Ng W.-L."/>
            <person name="Kazmierczak K.M."/>
            <person name="Andrzejewski T.M."/>
            <person name="Davidsen T.M."/>
            <person name="Wayne K.J."/>
            <person name="Tettelin H."/>
            <person name="Glass J.I."/>
            <person name="Rusch D."/>
            <person name="Podicherti R."/>
            <person name="Tsui H.-C.T."/>
            <person name="Winkler M.E."/>
        </authorList>
    </citation>
    <scope>NUCLEOTIDE SEQUENCE</scope>
</reference>
<protein>
    <submittedName>
        <fullName evidence="1">Uncharacterized protein</fullName>
    </submittedName>
</protein>
<dbReference type="EMBL" id="UINC01024833">
    <property type="protein sequence ID" value="SVA99278.1"/>
    <property type="molecule type" value="Genomic_DNA"/>
</dbReference>
<organism evidence="1">
    <name type="scientific">marine metagenome</name>
    <dbReference type="NCBI Taxonomy" id="408172"/>
    <lineage>
        <taxon>unclassified sequences</taxon>
        <taxon>metagenomes</taxon>
        <taxon>ecological metagenomes</taxon>
    </lineage>
</organism>